<gene>
    <name evidence="2" type="ORF">MXD59_19110</name>
</gene>
<proteinExistence type="predicted"/>
<evidence type="ECO:0000256" key="1">
    <source>
        <dbReference type="SAM" id="MobiDB-lite"/>
    </source>
</evidence>
<comment type="caution">
    <text evidence="2">The sequence shown here is derived from an EMBL/GenBank/DDBJ whole genome shotgun (WGS) entry which is preliminary data.</text>
</comment>
<accession>A0ABT0K252</accession>
<protein>
    <submittedName>
        <fullName evidence="2">Uncharacterized protein</fullName>
    </submittedName>
</protein>
<feature type="region of interest" description="Disordered" evidence="1">
    <location>
        <begin position="119"/>
        <end position="144"/>
    </location>
</feature>
<feature type="compositionally biased region" description="Polar residues" evidence="1">
    <location>
        <begin position="127"/>
        <end position="136"/>
    </location>
</feature>
<organism evidence="2 3">
    <name type="scientific">Frankia umida</name>
    <dbReference type="NCBI Taxonomy" id="573489"/>
    <lineage>
        <taxon>Bacteria</taxon>
        <taxon>Bacillati</taxon>
        <taxon>Actinomycetota</taxon>
        <taxon>Actinomycetes</taxon>
        <taxon>Frankiales</taxon>
        <taxon>Frankiaceae</taxon>
        <taxon>Frankia</taxon>
    </lineage>
</organism>
<name>A0ABT0K252_9ACTN</name>
<dbReference type="EMBL" id="JALKFT010000022">
    <property type="protein sequence ID" value="MCK9877860.1"/>
    <property type="molecule type" value="Genomic_DNA"/>
</dbReference>
<keyword evidence="3" id="KW-1185">Reference proteome</keyword>
<dbReference type="Proteomes" id="UP001201873">
    <property type="component" value="Unassembled WGS sequence"/>
</dbReference>
<sequence>MHGTYSCTLTAFVHRPPHIAPTRNQSSLWASIPICLRLPDVLEDATVRPGRLHYAQVKAFGQLATRIQDASLNIGDWITVTVRDVQARIYFNAQNQPRSSIDYIADAIVFRPALPDRSALTTAPAPNMTSTSSNGTRQREPQGR</sequence>
<evidence type="ECO:0000313" key="3">
    <source>
        <dbReference type="Proteomes" id="UP001201873"/>
    </source>
</evidence>
<reference evidence="2 3" key="1">
    <citation type="submission" date="2022-04" db="EMBL/GenBank/DDBJ databases">
        <title>Genome diversity in the genus Frankia.</title>
        <authorList>
            <person name="Carlos-Shanley C."/>
            <person name="Hahn D."/>
        </authorList>
    </citation>
    <scope>NUCLEOTIDE SEQUENCE [LARGE SCALE GENOMIC DNA]</scope>
    <source>
        <strain evidence="2 3">Ag45/Mut15</strain>
    </source>
</reference>
<dbReference type="RefSeq" id="WP_248826033.1">
    <property type="nucleotide sequence ID" value="NZ_JALKFT010000022.1"/>
</dbReference>
<evidence type="ECO:0000313" key="2">
    <source>
        <dbReference type="EMBL" id="MCK9877860.1"/>
    </source>
</evidence>